<protein>
    <submittedName>
        <fullName evidence="2">Uncharacterized protein</fullName>
    </submittedName>
</protein>
<proteinExistence type="predicted"/>
<dbReference type="EMBL" id="WNWM01000002">
    <property type="protein sequence ID" value="MUI13522.1"/>
    <property type="molecule type" value="Genomic_DNA"/>
</dbReference>
<gene>
    <name evidence="2" type="ORF">GJV26_13775</name>
</gene>
<dbReference type="RefSeq" id="WP_155709303.1">
    <property type="nucleotide sequence ID" value="NZ_BMWU01000001.1"/>
</dbReference>
<accession>A0A6I3XJZ5</accession>
<dbReference type="Proteomes" id="UP000431684">
    <property type="component" value="Unassembled WGS sequence"/>
</dbReference>
<evidence type="ECO:0000313" key="2">
    <source>
        <dbReference type="EMBL" id="MUI13522.1"/>
    </source>
</evidence>
<organism evidence="2 3">
    <name type="scientific">Pseudoduganella dura</name>
    <dbReference type="NCBI Taxonomy" id="321982"/>
    <lineage>
        <taxon>Bacteria</taxon>
        <taxon>Pseudomonadati</taxon>
        <taxon>Pseudomonadota</taxon>
        <taxon>Betaproteobacteria</taxon>
        <taxon>Burkholderiales</taxon>
        <taxon>Oxalobacteraceae</taxon>
        <taxon>Telluria group</taxon>
        <taxon>Pseudoduganella</taxon>
    </lineage>
</organism>
<name>A0A6I3XJZ5_9BURK</name>
<comment type="caution">
    <text evidence="2">The sequence shown here is derived from an EMBL/GenBank/DDBJ whole genome shotgun (WGS) entry which is preliminary data.</text>
</comment>
<feature type="region of interest" description="Disordered" evidence="1">
    <location>
        <begin position="1"/>
        <end position="32"/>
    </location>
</feature>
<dbReference type="AlphaFoldDB" id="A0A6I3XJZ5"/>
<evidence type="ECO:0000256" key="1">
    <source>
        <dbReference type="SAM" id="MobiDB-lite"/>
    </source>
</evidence>
<evidence type="ECO:0000313" key="3">
    <source>
        <dbReference type="Proteomes" id="UP000431684"/>
    </source>
</evidence>
<keyword evidence="3" id="KW-1185">Reference proteome</keyword>
<reference evidence="2 3" key="1">
    <citation type="submission" date="2019-11" db="EMBL/GenBank/DDBJ databases">
        <title>Draft Genome Sequences of Six Type Strains of the Genus Massilia.</title>
        <authorList>
            <person name="Miess H."/>
            <person name="Frediansyah A."/>
            <person name="Goeker M."/>
            <person name="Gross H."/>
        </authorList>
    </citation>
    <scope>NUCLEOTIDE SEQUENCE [LARGE SCALE GENOMIC DNA]</scope>
    <source>
        <strain evidence="2 3">DSM 17513</strain>
    </source>
</reference>
<sequence>MSKNATARPPHPDERTSGFGQRSKPPVPSPVLEGIVQEAPPAPAVSRTVGTEVRKMLALISIR</sequence>